<comment type="similarity">
    <text evidence="6">Belongs to the peptidase M3B family.</text>
</comment>
<feature type="domain" description="Oligopeptidase F N-terminal" evidence="8">
    <location>
        <begin position="116"/>
        <end position="182"/>
    </location>
</feature>
<evidence type="ECO:0000259" key="7">
    <source>
        <dbReference type="Pfam" id="PF01432"/>
    </source>
</evidence>
<dbReference type="NCBIfam" id="TIGR00181">
    <property type="entry name" value="pepF"/>
    <property type="match status" value="1"/>
</dbReference>
<evidence type="ECO:0000256" key="3">
    <source>
        <dbReference type="ARBA" id="ARBA00022801"/>
    </source>
</evidence>
<comment type="cofactor">
    <cofactor evidence="6">
        <name>Zn(2+)</name>
        <dbReference type="ChEBI" id="CHEBI:29105"/>
    </cofactor>
    <text evidence="6">Binds 1 zinc ion.</text>
</comment>
<dbReference type="GO" id="GO:0004222">
    <property type="term" value="F:metalloendopeptidase activity"/>
    <property type="evidence" value="ECO:0007669"/>
    <property type="project" value="UniProtKB-UniRule"/>
</dbReference>
<dbReference type="Gene3D" id="1.20.140.70">
    <property type="entry name" value="Oligopeptidase f, N-terminal domain"/>
    <property type="match status" value="1"/>
</dbReference>
<evidence type="ECO:0000259" key="8">
    <source>
        <dbReference type="Pfam" id="PF08439"/>
    </source>
</evidence>
<dbReference type="Gene3D" id="1.10.1370.20">
    <property type="entry name" value="Oligoendopeptidase f, C-terminal domain"/>
    <property type="match status" value="1"/>
</dbReference>
<dbReference type="Pfam" id="PF08439">
    <property type="entry name" value="Peptidase_M3_N"/>
    <property type="match status" value="1"/>
</dbReference>
<dbReference type="RefSeq" id="WP_085558706.1">
    <property type="nucleotide sequence ID" value="NZ_FOAH01000022.1"/>
</dbReference>
<dbReference type="InterPro" id="IPR042088">
    <property type="entry name" value="OligoPept_F_C"/>
</dbReference>
<dbReference type="Proteomes" id="UP000193435">
    <property type="component" value="Unassembled WGS sequence"/>
</dbReference>
<accession>A0A1X7MQ81</accession>
<gene>
    <name evidence="9" type="ORF">SAMN04488700_0357</name>
</gene>
<protein>
    <recommendedName>
        <fullName evidence="6">Oligopeptidase F</fullName>
        <ecNumber evidence="6">3.4.24.-</ecNumber>
    </recommendedName>
</protein>
<dbReference type="Pfam" id="PF01432">
    <property type="entry name" value="Peptidase_M3"/>
    <property type="match status" value="1"/>
</dbReference>
<dbReference type="SUPFAM" id="SSF55486">
    <property type="entry name" value="Metalloproteases ('zincins'), catalytic domain"/>
    <property type="match status" value="1"/>
</dbReference>
<dbReference type="CDD" id="cd09609">
    <property type="entry name" value="M3B_PepF"/>
    <property type="match status" value="1"/>
</dbReference>
<dbReference type="InterPro" id="IPR004438">
    <property type="entry name" value="Peptidase_M3B"/>
</dbReference>
<sequence>MGQEKLKNRADVLEELTWDLTALYETTEDFYKAIEEMKAATDKFCSDYEEQLVNAAIIGLGLKDYEKIMQSASLINHYAFLPEAADITNPANTELSRFVNNLLAEIDTKLSFFDSELIANDSDILQQVVQVEPSFAAYIRHIKEKKSIQLDPSVEKALAQLGPVLNAPESIYEQARLADMDFGSFTVDGKEYPLSFVSYEEYYMYHGDTAIRRAAFDKFSVVLADYQNVVAETYYTQVQKEKTLATMRGFDSIFDYLLFDQEVDRGLYNRQIDTIMNNLAPIMQKYITHVKEENKLDKMTYADLKIDLDSTYSLNVTVEESKELVAEALSVLGQDYVDLILKSYPERWVDFVQNKGKSTGGFCTNPYGKHPYVLMSWTNQLSDVYTLIHEFGHAGQAILSAGANSILGEEPSLYLIEAPSTFNELLLTDLLKRKSTDARKERFALTNMLTNTYFHNFITHLLEAAYQRDVYQLVDAGKSFDAAKLSEIKKAVLTKFWGDAVEINPGAELTWMRQSHYYMGLYSYTYSAGLTIATQAFLRIKKEGQPAIREWLEFLALGDQYEPAKAALVAGVDITTTKPLDDTINYLASSVDRIIALSKEIKR</sequence>
<evidence type="ECO:0000313" key="9">
    <source>
        <dbReference type="EMBL" id="SMH26970.1"/>
    </source>
</evidence>
<organism evidence="9 10">
    <name type="scientific">Carnobacterium iners</name>
    <dbReference type="NCBI Taxonomy" id="1073423"/>
    <lineage>
        <taxon>Bacteria</taxon>
        <taxon>Bacillati</taxon>
        <taxon>Bacillota</taxon>
        <taxon>Bacilli</taxon>
        <taxon>Lactobacillales</taxon>
        <taxon>Carnobacteriaceae</taxon>
        <taxon>Carnobacterium</taxon>
    </lineage>
</organism>
<reference evidence="9 10" key="1">
    <citation type="submission" date="2017-04" db="EMBL/GenBank/DDBJ databases">
        <authorList>
            <person name="Afonso C.L."/>
            <person name="Miller P.J."/>
            <person name="Scott M.A."/>
            <person name="Spackman E."/>
            <person name="Goraichik I."/>
            <person name="Dimitrov K.M."/>
            <person name="Suarez D.L."/>
            <person name="Swayne D.E."/>
        </authorList>
    </citation>
    <scope>NUCLEOTIDE SEQUENCE [LARGE SCALE GENOMIC DNA]</scope>
    <source>
        <strain evidence="9 10">LMG26642</strain>
    </source>
</reference>
<keyword evidence="10" id="KW-1185">Reference proteome</keyword>
<dbReference type="InterPro" id="IPR034009">
    <property type="entry name" value="M3B_PepF_4"/>
</dbReference>
<feature type="domain" description="Peptidase M3A/M3B catalytic" evidence="7">
    <location>
        <begin position="203"/>
        <end position="584"/>
    </location>
</feature>
<dbReference type="GO" id="GO:0006508">
    <property type="term" value="P:proteolysis"/>
    <property type="evidence" value="ECO:0007669"/>
    <property type="project" value="UniProtKB-KW"/>
</dbReference>
<keyword evidence="3 6" id="KW-0378">Hydrolase</keyword>
<keyword evidence="5 6" id="KW-0482">Metalloprotease</keyword>
<dbReference type="EMBL" id="FXBJ01000002">
    <property type="protein sequence ID" value="SMH26970.1"/>
    <property type="molecule type" value="Genomic_DNA"/>
</dbReference>
<keyword evidence="1 6" id="KW-0645">Protease</keyword>
<name>A0A1X7MQ81_9LACT</name>
<dbReference type="GO" id="GO:0046872">
    <property type="term" value="F:metal ion binding"/>
    <property type="evidence" value="ECO:0007669"/>
    <property type="project" value="UniProtKB-UniRule"/>
</dbReference>
<dbReference type="OrthoDB" id="9766487at2"/>
<keyword evidence="2 6" id="KW-0479">Metal-binding</keyword>
<dbReference type="EC" id="3.4.24.-" evidence="6"/>
<dbReference type="InterPro" id="IPR013647">
    <property type="entry name" value="OligopepF_N_dom"/>
</dbReference>
<evidence type="ECO:0000256" key="2">
    <source>
        <dbReference type="ARBA" id="ARBA00022723"/>
    </source>
</evidence>
<evidence type="ECO:0000256" key="6">
    <source>
        <dbReference type="RuleBase" id="RU368091"/>
    </source>
</evidence>
<proteinExistence type="inferred from homology"/>
<evidence type="ECO:0000256" key="1">
    <source>
        <dbReference type="ARBA" id="ARBA00022670"/>
    </source>
</evidence>
<evidence type="ECO:0000313" key="10">
    <source>
        <dbReference type="Proteomes" id="UP000193435"/>
    </source>
</evidence>
<dbReference type="InterPro" id="IPR001567">
    <property type="entry name" value="Pept_M3A_M3B_dom"/>
</dbReference>
<keyword evidence="4 6" id="KW-0862">Zinc</keyword>
<dbReference type="STRING" id="1073423.SAMN04488700_0357"/>
<evidence type="ECO:0000256" key="5">
    <source>
        <dbReference type="ARBA" id="ARBA00023049"/>
    </source>
</evidence>
<dbReference type="AlphaFoldDB" id="A0A1X7MQ81"/>
<evidence type="ECO:0000256" key="4">
    <source>
        <dbReference type="ARBA" id="ARBA00022833"/>
    </source>
</evidence>
<comment type="function">
    <text evidence="6">Has oligopeptidase activity and degrades a variety of small bioactive peptides.</text>
</comment>